<dbReference type="Pfam" id="PF04733">
    <property type="entry name" value="Coatomer_E"/>
    <property type="match status" value="1"/>
</dbReference>
<evidence type="ECO:0000313" key="13">
    <source>
        <dbReference type="Proteomes" id="UP000298138"/>
    </source>
</evidence>
<dbReference type="InterPro" id="IPR011990">
    <property type="entry name" value="TPR-like_helical_dom_sf"/>
</dbReference>
<evidence type="ECO:0000256" key="9">
    <source>
        <dbReference type="ARBA" id="ARBA00023136"/>
    </source>
</evidence>
<keyword evidence="6 11" id="KW-0931">ER-Golgi transport</keyword>
<evidence type="ECO:0000313" key="12">
    <source>
        <dbReference type="EMBL" id="TGZ85537.1"/>
    </source>
</evidence>
<dbReference type="FunCoup" id="A0A4S2N883">
    <property type="interactions" value="200"/>
</dbReference>
<organism evidence="12 13">
    <name type="scientific">Ascodesmis nigricans</name>
    <dbReference type="NCBI Taxonomy" id="341454"/>
    <lineage>
        <taxon>Eukaryota</taxon>
        <taxon>Fungi</taxon>
        <taxon>Dikarya</taxon>
        <taxon>Ascomycota</taxon>
        <taxon>Pezizomycotina</taxon>
        <taxon>Pezizomycetes</taxon>
        <taxon>Pezizales</taxon>
        <taxon>Ascodesmidaceae</taxon>
        <taxon>Ascodesmis</taxon>
    </lineage>
</organism>
<dbReference type="GO" id="GO:0006888">
    <property type="term" value="P:endoplasmic reticulum to Golgi vesicle-mediated transport"/>
    <property type="evidence" value="ECO:0007669"/>
    <property type="project" value="TreeGrafter"/>
</dbReference>
<accession>A0A4S2N883</accession>
<dbReference type="GO" id="GO:0006890">
    <property type="term" value="P:retrograde vesicle-mediated transport, Golgi to endoplasmic reticulum"/>
    <property type="evidence" value="ECO:0007669"/>
    <property type="project" value="UniProtKB-UniRule"/>
</dbReference>
<dbReference type="Gene3D" id="1.25.40.10">
    <property type="entry name" value="Tetratricopeptide repeat domain"/>
    <property type="match status" value="1"/>
</dbReference>
<dbReference type="GO" id="GO:0006891">
    <property type="term" value="P:intra-Golgi vesicle-mediated transport"/>
    <property type="evidence" value="ECO:0007669"/>
    <property type="project" value="TreeGrafter"/>
</dbReference>
<dbReference type="PIRSF" id="PIRSF016478">
    <property type="entry name" value="Coatomer_esu"/>
    <property type="match status" value="1"/>
</dbReference>
<proteinExistence type="inferred from homology"/>
<keyword evidence="9 11" id="KW-0472">Membrane</keyword>
<reference evidence="12 13" key="1">
    <citation type="submission" date="2019-04" db="EMBL/GenBank/DDBJ databases">
        <title>Comparative genomics and transcriptomics to analyze fruiting body development in filamentous ascomycetes.</title>
        <authorList>
            <consortium name="DOE Joint Genome Institute"/>
            <person name="Lutkenhaus R."/>
            <person name="Traeger S."/>
            <person name="Breuer J."/>
            <person name="Kuo A."/>
            <person name="Lipzen A."/>
            <person name="Pangilinan J."/>
            <person name="Dilworth D."/>
            <person name="Sandor L."/>
            <person name="Poggeler S."/>
            <person name="Barry K."/>
            <person name="Grigoriev I.V."/>
            <person name="Nowrousian M."/>
        </authorList>
    </citation>
    <scope>NUCLEOTIDE SEQUENCE [LARGE SCALE GENOMIC DNA]</scope>
    <source>
        <strain evidence="12 13">CBS 389.68</strain>
    </source>
</reference>
<gene>
    <name evidence="12" type="ORF">EX30DRAFT_361363</name>
</gene>
<comment type="subcellular location">
    <subcellularLocation>
        <location evidence="2">Cytoplasmic vesicle</location>
        <location evidence="2">COPI-coated vesicle membrane</location>
        <topology evidence="2">Peripheral membrane protein</topology>
        <orientation evidence="2">Cytoplasmic side</orientation>
    </subcellularLocation>
    <subcellularLocation>
        <location evidence="1">Golgi apparatus membrane</location>
        <topology evidence="1">Peripheral membrane protein</topology>
        <orientation evidence="1">Cytoplasmic side</orientation>
    </subcellularLocation>
</comment>
<dbReference type="GO" id="GO:0005198">
    <property type="term" value="F:structural molecule activity"/>
    <property type="evidence" value="ECO:0007669"/>
    <property type="project" value="UniProtKB-UniRule"/>
</dbReference>
<name>A0A4S2N883_9PEZI</name>
<keyword evidence="7 11" id="KW-0653">Protein transport</keyword>
<evidence type="ECO:0000256" key="5">
    <source>
        <dbReference type="ARBA" id="ARBA00022490"/>
    </source>
</evidence>
<dbReference type="EMBL" id="ML220112">
    <property type="protein sequence ID" value="TGZ85537.1"/>
    <property type="molecule type" value="Genomic_DNA"/>
</dbReference>
<evidence type="ECO:0000256" key="6">
    <source>
        <dbReference type="ARBA" id="ARBA00022892"/>
    </source>
</evidence>
<dbReference type="InParanoid" id="A0A4S2N883"/>
<sequence length="296" mass="31942">MDPFSSEGELLNIHNAFHQGQFSTVVSTTPETFSPENQTTAKVLIYRARIAQGEAETVASELEGAEEPELKAVKAYAEYTVGNTNAAQEIEALVESSSDNVTVQLLGGIVLHLEGKSDEALALLSKHQGNLEAVALIVQIRLTQNRTDLATKEVQAAKKWANDSLLVNLAESWVGLRVGGEKYQQAYYVYEELAQQPTSSNARTLVGQAVTELHLGRYPEAESGLEQALEKNPADPEALANSIVLGILAGKSVEEQNVHASNLEKAAPSHPYLTDLAEKSELFDTAAARYTPKIGA</sequence>
<evidence type="ECO:0000256" key="4">
    <source>
        <dbReference type="ARBA" id="ARBA00022448"/>
    </source>
</evidence>
<protein>
    <recommendedName>
        <fullName evidence="11">Coatomer subunit epsilon</fullName>
    </recommendedName>
</protein>
<dbReference type="PANTHER" id="PTHR10805:SF0">
    <property type="entry name" value="COATOMER SUBUNIT EPSILON"/>
    <property type="match status" value="1"/>
</dbReference>
<keyword evidence="4 11" id="KW-0813">Transport</keyword>
<keyword evidence="5 11" id="KW-0963">Cytoplasm</keyword>
<dbReference type="GO" id="GO:0030126">
    <property type="term" value="C:COPI vesicle coat"/>
    <property type="evidence" value="ECO:0007669"/>
    <property type="project" value="TreeGrafter"/>
</dbReference>
<keyword evidence="10 11" id="KW-0968">Cytoplasmic vesicle</keyword>
<dbReference type="OrthoDB" id="310217at2759"/>
<dbReference type="InterPro" id="IPR006822">
    <property type="entry name" value="Coatomer_esu"/>
</dbReference>
<evidence type="ECO:0000256" key="11">
    <source>
        <dbReference type="PIRNR" id="PIRNR016478"/>
    </source>
</evidence>
<dbReference type="AlphaFoldDB" id="A0A4S2N883"/>
<evidence type="ECO:0000256" key="8">
    <source>
        <dbReference type="ARBA" id="ARBA00023034"/>
    </source>
</evidence>
<evidence type="ECO:0000256" key="2">
    <source>
        <dbReference type="ARBA" id="ARBA00004347"/>
    </source>
</evidence>
<evidence type="ECO:0000256" key="3">
    <source>
        <dbReference type="ARBA" id="ARBA00008827"/>
    </source>
</evidence>
<keyword evidence="8 11" id="KW-0333">Golgi apparatus</keyword>
<dbReference type="Proteomes" id="UP000298138">
    <property type="component" value="Unassembled WGS sequence"/>
</dbReference>
<evidence type="ECO:0000256" key="1">
    <source>
        <dbReference type="ARBA" id="ARBA00004255"/>
    </source>
</evidence>
<dbReference type="GO" id="GO:0000139">
    <property type="term" value="C:Golgi membrane"/>
    <property type="evidence" value="ECO:0007669"/>
    <property type="project" value="UniProtKB-SubCell"/>
</dbReference>
<comment type="similarity">
    <text evidence="3 11">Belongs to the COPE family.</text>
</comment>
<dbReference type="PANTHER" id="PTHR10805">
    <property type="entry name" value="COATOMER SUBUNIT EPSILON"/>
    <property type="match status" value="1"/>
</dbReference>
<comment type="function">
    <text evidence="11">The coatomer is a cytosolic protein complex that binds to dilysine motifs and reversibly associates with Golgi non-clathrin-coated vesicles, which further mediate biosynthetic protein transport from the ER, via the Golgi up to the trans Golgi network. The coatomer complex is required for budding from Golgi membranes, and is essential for the retrograde Golgi-to-ER transport of dilysine-tagged proteins.</text>
</comment>
<evidence type="ECO:0000256" key="10">
    <source>
        <dbReference type="ARBA" id="ARBA00023329"/>
    </source>
</evidence>
<dbReference type="SUPFAM" id="SSF48452">
    <property type="entry name" value="TPR-like"/>
    <property type="match status" value="1"/>
</dbReference>
<keyword evidence="13" id="KW-1185">Reference proteome</keyword>
<evidence type="ECO:0000256" key="7">
    <source>
        <dbReference type="ARBA" id="ARBA00022927"/>
    </source>
</evidence>
<dbReference type="GO" id="GO:0015031">
    <property type="term" value="P:protein transport"/>
    <property type="evidence" value="ECO:0007669"/>
    <property type="project" value="UniProtKB-UniRule"/>
</dbReference>
<dbReference type="STRING" id="341454.A0A4S2N883"/>